<sequence>MTLTIISKSDIKNDPASMGALDENGILQVMPAQFYQQFTTAELAAFCVRNGNYSLPTTELVDWLKDVVGARSMLEIGAGNGVLAKALGIRATDNWMQTWPDVAAHYKQIQQPTVSYGEWVENLDAHAAITEYKPDVVLACWVTHLYREDRHELGGNMYGVDEEALLAACQTYVHVGNSRTHANKSIRQLPHRSYRFGWLVSRSMQPELNEICIWGARLPGEPEDA</sequence>
<evidence type="ECO:0008006" key="3">
    <source>
        <dbReference type="Google" id="ProtNLM"/>
    </source>
</evidence>
<reference evidence="1 2" key="1">
    <citation type="submission" date="2015-11" db="EMBL/GenBank/DDBJ databases">
        <title>Expanding the genomic diversity of Burkholderia species for the development of highly accurate diagnostics.</title>
        <authorList>
            <person name="Sahl J."/>
            <person name="Keim P."/>
            <person name="Wagner D."/>
        </authorList>
    </citation>
    <scope>NUCLEOTIDE SEQUENCE [LARGE SCALE GENOMIC DNA]</scope>
    <source>
        <strain evidence="1 2">MSMB1808WGS</strain>
    </source>
</reference>
<proteinExistence type="predicted"/>
<evidence type="ECO:0000313" key="2">
    <source>
        <dbReference type="Proteomes" id="UP000056453"/>
    </source>
</evidence>
<dbReference type="EMBL" id="LPBJ01000047">
    <property type="protein sequence ID" value="KVP97895.1"/>
    <property type="molecule type" value="Genomic_DNA"/>
</dbReference>
<dbReference type="Proteomes" id="UP000056453">
    <property type="component" value="Unassembled WGS sequence"/>
</dbReference>
<name>A0AAW3MWC2_9BURK</name>
<gene>
    <name evidence="1" type="ORF">WJ96_04815</name>
</gene>
<dbReference type="AlphaFoldDB" id="A0AAW3MWC2"/>
<comment type="caution">
    <text evidence="1">The sequence shown here is derived from an EMBL/GenBank/DDBJ whole genome shotgun (WGS) entry which is preliminary data.</text>
</comment>
<accession>A0AAW3MWC2</accession>
<keyword evidence="2" id="KW-1185">Reference proteome</keyword>
<evidence type="ECO:0000313" key="1">
    <source>
        <dbReference type="EMBL" id="KVP97895.1"/>
    </source>
</evidence>
<dbReference type="InterPro" id="IPR029063">
    <property type="entry name" value="SAM-dependent_MTases_sf"/>
</dbReference>
<dbReference type="RefSeq" id="WP_059924716.1">
    <property type="nucleotide sequence ID" value="NZ_LPBG01000047.1"/>
</dbReference>
<organism evidence="1 2">
    <name type="scientific">Burkholderia ubonensis</name>
    <dbReference type="NCBI Taxonomy" id="101571"/>
    <lineage>
        <taxon>Bacteria</taxon>
        <taxon>Pseudomonadati</taxon>
        <taxon>Pseudomonadota</taxon>
        <taxon>Betaproteobacteria</taxon>
        <taxon>Burkholderiales</taxon>
        <taxon>Burkholderiaceae</taxon>
        <taxon>Burkholderia</taxon>
        <taxon>Burkholderia cepacia complex</taxon>
    </lineage>
</organism>
<dbReference type="SUPFAM" id="SSF53335">
    <property type="entry name" value="S-adenosyl-L-methionine-dependent methyltransferases"/>
    <property type="match status" value="1"/>
</dbReference>
<protein>
    <recommendedName>
        <fullName evidence="3">Class I SAM-dependent methyltransferase</fullName>
    </recommendedName>
</protein>